<dbReference type="InterPro" id="IPR013783">
    <property type="entry name" value="Ig-like_fold"/>
</dbReference>
<protein>
    <recommendedName>
        <fullName evidence="3">T9SS type A sorting domain-containing protein</fullName>
    </recommendedName>
</protein>
<sequence>MDTSISPSANPVFAGTTLTLTVVVTNNTGAGNATATSVTRTVTGLPTGLSGVTFGGSGAAGATYNAGAGSVTFTGGPYSLAASNVGSTLDFTISFVAPSSQTSFTATSAVGSANRGSATSSVTVTITPVADVTTTLSGPTFVYYGQQTTNFTVTYTNNGPNVAPSVTRTVTIPAGATNIVAFGGTISGNTITYPTLTNVASGATSSFTFRFNAPPVGAVSNITITTVSNTTVTGISEGNNTGANSASVDTEVWASAPFLTTTVTPSANPPLAGSLLTLSVSLTNTGIGTTQATTVTRTLTGLPTGLTGVVFGGPGAATATYDPATGTVSFTGGPYILLAGSNALDYTVSFIVPTPAPAFTVVSTSTGANVTNSNTTATSTTPIAGVVISDVTTTLAGPASTARSQSAAFTVRFTNNGPSTAGSVTRTVTLPAGATSISVPGATLVSGTTYAYPTLTSQASGTTQAFSFSFVAPATGSSMSTTSNTTVTGTGEGNNTAPNSATVLTTLVAPLQPLPVELLAFTVQAQGPADAVLSWRTASEVANDHWNVERSHDGRSFEAIGRLQGQGSKSAPTNYHFVDAGIGTKAKGLVYYRLQQVDRDGSASYSPVQSLRLGKLTATVSLYPSPAASSAQLDLTQLPAGSYQVSLTDLTGRCVLARTLNAGALHALNVQPLAPGTYVLLVRGQQGSVNLSQRLIKE</sequence>
<dbReference type="Gene3D" id="2.60.40.10">
    <property type="entry name" value="Immunoglobulins"/>
    <property type="match status" value="1"/>
</dbReference>
<dbReference type="Proteomes" id="UP001501153">
    <property type="component" value="Unassembled WGS sequence"/>
</dbReference>
<evidence type="ECO:0008006" key="3">
    <source>
        <dbReference type="Google" id="ProtNLM"/>
    </source>
</evidence>
<keyword evidence="2" id="KW-1185">Reference proteome</keyword>
<evidence type="ECO:0000313" key="2">
    <source>
        <dbReference type="Proteomes" id="UP001501153"/>
    </source>
</evidence>
<proteinExistence type="predicted"/>
<dbReference type="InterPro" id="IPR026444">
    <property type="entry name" value="Secre_tail"/>
</dbReference>
<dbReference type="RefSeq" id="WP_345233218.1">
    <property type="nucleotide sequence ID" value="NZ_BAABGZ010000008.1"/>
</dbReference>
<comment type="caution">
    <text evidence="1">The sequence shown here is derived from an EMBL/GenBank/DDBJ whole genome shotgun (WGS) entry which is preliminary data.</text>
</comment>
<gene>
    <name evidence="1" type="ORF">GCM10023185_03320</name>
</gene>
<dbReference type="NCBIfam" id="TIGR04183">
    <property type="entry name" value="Por_Secre_tail"/>
    <property type="match status" value="1"/>
</dbReference>
<reference evidence="2" key="1">
    <citation type="journal article" date="2019" name="Int. J. Syst. Evol. Microbiol.">
        <title>The Global Catalogue of Microorganisms (GCM) 10K type strain sequencing project: providing services to taxonomists for standard genome sequencing and annotation.</title>
        <authorList>
            <consortium name="The Broad Institute Genomics Platform"/>
            <consortium name="The Broad Institute Genome Sequencing Center for Infectious Disease"/>
            <person name="Wu L."/>
            <person name="Ma J."/>
        </authorList>
    </citation>
    <scope>NUCLEOTIDE SEQUENCE [LARGE SCALE GENOMIC DNA]</scope>
    <source>
        <strain evidence="2">JCM 17923</strain>
    </source>
</reference>
<organism evidence="1 2">
    <name type="scientific">Hymenobacter saemangeumensis</name>
    <dbReference type="NCBI Taxonomy" id="1084522"/>
    <lineage>
        <taxon>Bacteria</taxon>
        <taxon>Pseudomonadati</taxon>
        <taxon>Bacteroidota</taxon>
        <taxon>Cytophagia</taxon>
        <taxon>Cytophagales</taxon>
        <taxon>Hymenobacteraceae</taxon>
        <taxon>Hymenobacter</taxon>
    </lineage>
</organism>
<dbReference type="EMBL" id="BAABGZ010000008">
    <property type="protein sequence ID" value="GAA4347922.1"/>
    <property type="molecule type" value="Genomic_DNA"/>
</dbReference>
<name>A0ABP8HZ62_9BACT</name>
<accession>A0ABP8HZ62</accession>
<evidence type="ECO:0000313" key="1">
    <source>
        <dbReference type="EMBL" id="GAA4347922.1"/>
    </source>
</evidence>